<accession>A0ABN3BSD0</accession>
<name>A0ABN3BSD0_9ACTN</name>
<evidence type="ECO:0000313" key="2">
    <source>
        <dbReference type="Proteomes" id="UP001501391"/>
    </source>
</evidence>
<reference evidence="1 2" key="1">
    <citation type="journal article" date="2019" name="Int. J. Syst. Evol. Microbiol.">
        <title>The Global Catalogue of Microorganisms (GCM) 10K type strain sequencing project: providing services to taxonomists for standard genome sequencing and annotation.</title>
        <authorList>
            <consortium name="The Broad Institute Genomics Platform"/>
            <consortium name="The Broad Institute Genome Sequencing Center for Infectious Disease"/>
            <person name="Wu L."/>
            <person name="Ma J."/>
        </authorList>
    </citation>
    <scope>NUCLEOTIDE SEQUENCE [LARGE SCALE GENOMIC DNA]</scope>
    <source>
        <strain evidence="1 2">JCM 14924</strain>
    </source>
</reference>
<proteinExistence type="predicted"/>
<keyword evidence="2" id="KW-1185">Reference proteome</keyword>
<sequence>MAAHRPLTARPRKQRHTVERCIDKLEQWRGLATRYDKAATVHLAGLHLAAVFIGSAR</sequence>
<evidence type="ECO:0000313" key="1">
    <source>
        <dbReference type="EMBL" id="GAA2199598.1"/>
    </source>
</evidence>
<comment type="caution">
    <text evidence="1">The sequence shown here is derived from an EMBL/GenBank/DDBJ whole genome shotgun (WGS) entry which is preliminary data.</text>
</comment>
<gene>
    <name evidence="1" type="ORF">GCM10009787_47180</name>
</gene>
<protein>
    <submittedName>
        <fullName evidence="1">Transposase</fullName>
    </submittedName>
</protein>
<organism evidence="1 2">
    <name type="scientific">Streptomyces bangladeshensis</name>
    <dbReference type="NCBI Taxonomy" id="295352"/>
    <lineage>
        <taxon>Bacteria</taxon>
        <taxon>Bacillati</taxon>
        <taxon>Actinomycetota</taxon>
        <taxon>Actinomycetes</taxon>
        <taxon>Kitasatosporales</taxon>
        <taxon>Streptomycetaceae</taxon>
        <taxon>Streptomyces</taxon>
    </lineage>
</organism>
<dbReference type="Proteomes" id="UP001501391">
    <property type="component" value="Unassembled WGS sequence"/>
</dbReference>
<dbReference type="EMBL" id="BAAAOQ010000016">
    <property type="protein sequence ID" value="GAA2199598.1"/>
    <property type="molecule type" value="Genomic_DNA"/>
</dbReference>